<dbReference type="AlphaFoldDB" id="A0A7Y0ASN6"/>
<dbReference type="Proteomes" id="UP000541470">
    <property type="component" value="Unassembled WGS sequence"/>
</dbReference>
<protein>
    <submittedName>
        <fullName evidence="1">Urease operon accessory protein</fullName>
    </submittedName>
</protein>
<comment type="caution">
    <text evidence="1">The sequence shown here is derived from an EMBL/GenBank/DDBJ whole genome shotgun (WGS) entry which is preliminary data.</text>
</comment>
<gene>
    <name evidence="1" type="ORF">HHL25_01495</name>
</gene>
<name>A0A7Y0ASN6_9HYPH</name>
<accession>A0A7Y0ASN6</accession>
<evidence type="ECO:0000313" key="1">
    <source>
        <dbReference type="EMBL" id="NML72790.1"/>
    </source>
</evidence>
<dbReference type="Gene3D" id="3.90.1480.20">
    <property type="entry name" value="Glycosyl transferase family 29"/>
    <property type="match status" value="1"/>
</dbReference>
<keyword evidence="2" id="KW-1185">Reference proteome</keyword>
<dbReference type="EMBL" id="JABBGK010000001">
    <property type="protein sequence ID" value="NML72790.1"/>
    <property type="molecule type" value="Genomic_DNA"/>
</dbReference>
<organism evidence="1 2">
    <name type="scientific">Rhizobium terricola</name>
    <dbReference type="NCBI Taxonomy" id="2728849"/>
    <lineage>
        <taxon>Bacteria</taxon>
        <taxon>Pseudomonadati</taxon>
        <taxon>Pseudomonadota</taxon>
        <taxon>Alphaproteobacteria</taxon>
        <taxon>Hyphomicrobiales</taxon>
        <taxon>Rhizobiaceae</taxon>
        <taxon>Rhizobium/Agrobacterium group</taxon>
        <taxon>Rhizobium</taxon>
    </lineage>
</organism>
<dbReference type="InterPro" id="IPR038578">
    <property type="entry name" value="GT29-like_sf"/>
</dbReference>
<sequence length="209" mass="22651">MIVGNGPVEEGAGDRIDQSDLVIRFNAVRNFPSAGRRTDVVAVCNTGRPAQAMLGSEDWLNGSAVAACREIWSVRDPEKFLDLRPRLALSHPELDDFCDDRTEDFAAFAASRAKRHRVIARSVHEGVDEALAAYRPEPYVVPSSGLIVVVHVLSSEARSDDEVVVAGFTHQGWAGHPFSAEKRLIDDFVAAGRLSRLSSDPSSSPSQGV</sequence>
<proteinExistence type="predicted"/>
<dbReference type="RefSeq" id="WP_169586574.1">
    <property type="nucleotide sequence ID" value="NZ_JABBGK010000001.1"/>
</dbReference>
<evidence type="ECO:0000313" key="2">
    <source>
        <dbReference type="Proteomes" id="UP000541470"/>
    </source>
</evidence>
<reference evidence="1 2" key="1">
    <citation type="submission" date="2020-04" db="EMBL/GenBank/DDBJ databases">
        <title>Rhizobium sp. S-51 isolated from soil.</title>
        <authorList>
            <person name="Dahal R.H."/>
        </authorList>
    </citation>
    <scope>NUCLEOTIDE SEQUENCE [LARGE SCALE GENOMIC DNA]</scope>
    <source>
        <strain evidence="1 2">S-51</strain>
    </source>
</reference>